<reference evidence="5" key="1">
    <citation type="submission" date="2020-12" db="EMBL/GenBank/DDBJ databases">
        <title>The genome sequence of Inhella sp. 4Y17.</title>
        <authorList>
            <person name="Liu Y."/>
        </authorList>
    </citation>
    <scope>NUCLEOTIDE SEQUENCE</scope>
    <source>
        <strain evidence="5">4Y10</strain>
    </source>
</reference>
<dbReference type="SMART" id="SM00387">
    <property type="entry name" value="HATPase_c"/>
    <property type="match status" value="1"/>
</dbReference>
<organism evidence="5 6">
    <name type="scientific">Inhella gelatinilytica</name>
    <dbReference type="NCBI Taxonomy" id="2795030"/>
    <lineage>
        <taxon>Bacteria</taxon>
        <taxon>Pseudomonadati</taxon>
        <taxon>Pseudomonadota</taxon>
        <taxon>Betaproteobacteria</taxon>
        <taxon>Burkholderiales</taxon>
        <taxon>Sphaerotilaceae</taxon>
        <taxon>Inhella</taxon>
    </lineage>
</organism>
<dbReference type="Gene3D" id="3.30.450.40">
    <property type="match status" value="1"/>
</dbReference>
<dbReference type="EMBL" id="JAEDAL010000002">
    <property type="protein sequence ID" value="MBH9552340.1"/>
    <property type="molecule type" value="Genomic_DNA"/>
</dbReference>
<dbReference type="Pfam" id="PF13492">
    <property type="entry name" value="GAF_3"/>
    <property type="match status" value="1"/>
</dbReference>
<dbReference type="Gene3D" id="1.10.287.130">
    <property type="match status" value="1"/>
</dbReference>
<proteinExistence type="predicted"/>
<sequence>MAAAEFRREGAAGSLCCLGARACSGAFRWRDWGAWILALLLMGGGAARAEPDWSALATPGFRNLSFDDGLPHPIVTALTEDAQGFIWIGTQGGLARYDGYRLRLFTRDPTQGGLSDLYIQALAAAPEGGVWVATRGGGLLRYRPGSDQMENVGGPRGVQALQVQGDTVWLAGDQGLWRYQQGRMEPWVGTGDGGERLQTGLRALALAPNGTLWVGGSRGLVRLTTQGVAQPVGDAQEVTALGVDDEGAVWVGAHGRPLARVHGESGLEPLWRADHPQLARHEVTALVQARPGEMWAAGYGQGIARWPMPAGGVIRHDPGLRGGLASDGVRVLMRDRAGLIWVGGDQGVGRHDPSASAFLNLVASPTGQTGLADRNVVHIGPGRKEGEWLLGYGASGLGRLEVPVNGWVRHERLVFTPRGEEAPPLERARVLATAWEGDVLWVGTLHGLYRVDWARRSAERVPLPTPRRHPRVDALLWDGEQLWVGTLEGLVRRQGGAMRWMAHDPGRHDSLPHDRVNTLRHDAQGRLWVGTNEGLARWIEDDRFEVFPRAPGLPGSLAHDDIVSLAVDRQEHLWVATLGGGVCERQPGTVTRFRCLDRSDGLPHDNVGGLVLDDSGQVWGSTADGVFRVEGQTGQVRAFGAGEGLALRSFWIDAAARTAQGELLFGAGGGVLVVRPQHLQANRTVPHLVITELRVDGHRRPSAQSAFELAPGERAIHVEFAGLQFNAPERLRYRFRLVGLSDDWTETDGSQRVAAFSHLAPGAYRFEVEVWGPGGGTAKQTWPLTVHPAWYQTGWAKVGAVLLGLALLSFWVNRRTRTLQRRQQALEGQVVQRTTELSQANATLARSAETLRLLGDTGRDLTAQLDLQAICATLHRQLAQLLPVDAFGVALLEAESRQLRFLYYFEDKLVQGDTVSLDDPHSLSARAFREDRELDVLDEAQSETAPEVDGIDVGEPMRSLVFRPLQLNDQRIGIVTMQSRLTQAYDANALAIFRNLAAYAAIAIGNARAFEQVAAAQQATEQALDDLRTAQDQLVEQAKLASLGQLVAGVAHEVNTPLGVAVTASSHLMERAREVQGAWRAQKLSRSALDGFLAETEESTVLLQRNLDRASELIAHFKEVSIDRTSDGRREFDLGIYLTELVESLSPSWKRRPIEWVSELEPGLPMDSFPGALGQVITNLVDNALLHAFEPQQPGRLVLQAHALDADRVLLSLRDNGAGMTEAQRQRVFEPFFTTKRGKGGTGLGLHICHNLVVQKLGGSIRVESQPGQGATFWVELPRLAPRGE</sequence>
<dbReference type="PANTHER" id="PTHR43547">
    <property type="entry name" value="TWO-COMPONENT HISTIDINE KINASE"/>
    <property type="match status" value="1"/>
</dbReference>
<comment type="caution">
    <text evidence="5">The sequence shown here is derived from an EMBL/GenBank/DDBJ whole genome shotgun (WGS) entry which is preliminary data.</text>
</comment>
<feature type="domain" description="Histidine kinase" evidence="4">
    <location>
        <begin position="1049"/>
        <end position="1281"/>
    </location>
</feature>
<dbReference type="CDD" id="cd00082">
    <property type="entry name" value="HisKA"/>
    <property type="match status" value="1"/>
</dbReference>
<dbReference type="InterPro" id="IPR003661">
    <property type="entry name" value="HisK_dim/P_dom"/>
</dbReference>
<keyword evidence="6" id="KW-1185">Reference proteome</keyword>
<evidence type="ECO:0000259" key="4">
    <source>
        <dbReference type="PROSITE" id="PS50109"/>
    </source>
</evidence>
<evidence type="ECO:0000256" key="1">
    <source>
        <dbReference type="ARBA" id="ARBA00000085"/>
    </source>
</evidence>
<dbReference type="RefSeq" id="WP_198099961.1">
    <property type="nucleotide sequence ID" value="NZ_JAEDAL010000002.1"/>
</dbReference>
<dbReference type="GO" id="GO:0000155">
    <property type="term" value="F:phosphorelay sensor kinase activity"/>
    <property type="evidence" value="ECO:0007669"/>
    <property type="project" value="InterPro"/>
</dbReference>
<dbReference type="SUPFAM" id="SSF55874">
    <property type="entry name" value="ATPase domain of HSP90 chaperone/DNA topoisomerase II/histidine kinase"/>
    <property type="match status" value="1"/>
</dbReference>
<dbReference type="InterPro" id="IPR003018">
    <property type="entry name" value="GAF"/>
</dbReference>
<name>A0A931ITA9_9BURK</name>
<evidence type="ECO:0000256" key="2">
    <source>
        <dbReference type="ARBA" id="ARBA00012438"/>
    </source>
</evidence>
<dbReference type="Gene3D" id="2.130.10.10">
    <property type="entry name" value="YVTN repeat-like/Quinoprotein amine dehydrogenase"/>
    <property type="match status" value="2"/>
</dbReference>
<dbReference type="SUPFAM" id="SSF47384">
    <property type="entry name" value="Homodimeric domain of signal transducing histidine kinase"/>
    <property type="match status" value="1"/>
</dbReference>
<dbReference type="PANTHER" id="PTHR43547:SF2">
    <property type="entry name" value="HYBRID SIGNAL TRANSDUCTION HISTIDINE KINASE C"/>
    <property type="match status" value="1"/>
</dbReference>
<dbReference type="Gene3D" id="3.30.565.10">
    <property type="entry name" value="Histidine kinase-like ATPase, C-terminal domain"/>
    <property type="match status" value="1"/>
</dbReference>
<dbReference type="SUPFAM" id="SSF55781">
    <property type="entry name" value="GAF domain-like"/>
    <property type="match status" value="1"/>
</dbReference>
<dbReference type="InterPro" id="IPR029016">
    <property type="entry name" value="GAF-like_dom_sf"/>
</dbReference>
<dbReference type="InterPro" id="IPR036097">
    <property type="entry name" value="HisK_dim/P_sf"/>
</dbReference>
<dbReference type="InterPro" id="IPR011110">
    <property type="entry name" value="Reg_prop"/>
</dbReference>
<dbReference type="Proteomes" id="UP000620139">
    <property type="component" value="Unassembled WGS sequence"/>
</dbReference>
<dbReference type="InterPro" id="IPR013783">
    <property type="entry name" value="Ig-like_fold"/>
</dbReference>
<dbReference type="InterPro" id="IPR003594">
    <property type="entry name" value="HATPase_dom"/>
</dbReference>
<comment type="catalytic activity">
    <reaction evidence="1">
        <text>ATP + protein L-histidine = ADP + protein N-phospho-L-histidine.</text>
        <dbReference type="EC" id="2.7.13.3"/>
    </reaction>
</comment>
<dbReference type="Pfam" id="PF07494">
    <property type="entry name" value="Reg_prop"/>
    <property type="match status" value="2"/>
</dbReference>
<keyword evidence="3" id="KW-0597">Phosphoprotein</keyword>
<dbReference type="PRINTS" id="PR00344">
    <property type="entry name" value="BCTRLSENSOR"/>
</dbReference>
<dbReference type="InterPro" id="IPR005467">
    <property type="entry name" value="His_kinase_dom"/>
</dbReference>
<dbReference type="PROSITE" id="PS50109">
    <property type="entry name" value="HIS_KIN"/>
    <property type="match status" value="1"/>
</dbReference>
<evidence type="ECO:0000313" key="6">
    <source>
        <dbReference type="Proteomes" id="UP000620139"/>
    </source>
</evidence>
<dbReference type="Gene3D" id="2.60.40.10">
    <property type="entry name" value="Immunoglobulins"/>
    <property type="match status" value="1"/>
</dbReference>
<accession>A0A931ITA9</accession>
<dbReference type="SUPFAM" id="SSF63829">
    <property type="entry name" value="Calcium-dependent phosphotriesterase"/>
    <property type="match status" value="2"/>
</dbReference>
<dbReference type="InterPro" id="IPR015943">
    <property type="entry name" value="WD40/YVTN_repeat-like_dom_sf"/>
</dbReference>
<evidence type="ECO:0000313" key="5">
    <source>
        <dbReference type="EMBL" id="MBH9552340.1"/>
    </source>
</evidence>
<dbReference type="SMART" id="SM00065">
    <property type="entry name" value="GAF"/>
    <property type="match status" value="1"/>
</dbReference>
<dbReference type="Pfam" id="PF07495">
    <property type="entry name" value="Y_Y_Y"/>
    <property type="match status" value="1"/>
</dbReference>
<evidence type="ECO:0000256" key="3">
    <source>
        <dbReference type="ARBA" id="ARBA00022553"/>
    </source>
</evidence>
<dbReference type="Pfam" id="PF02518">
    <property type="entry name" value="HATPase_c"/>
    <property type="match status" value="1"/>
</dbReference>
<gene>
    <name evidence="5" type="ORF">I7X43_05680</name>
</gene>
<protein>
    <recommendedName>
        <fullName evidence="2">histidine kinase</fullName>
        <ecNumber evidence="2">2.7.13.3</ecNumber>
    </recommendedName>
</protein>
<dbReference type="EC" id="2.7.13.3" evidence="2"/>
<dbReference type="InterPro" id="IPR004358">
    <property type="entry name" value="Sig_transdc_His_kin-like_C"/>
</dbReference>
<dbReference type="InterPro" id="IPR011123">
    <property type="entry name" value="Y_Y_Y"/>
</dbReference>
<dbReference type="InterPro" id="IPR036890">
    <property type="entry name" value="HATPase_C_sf"/>
</dbReference>